<comment type="similarity">
    <text evidence="6">Belongs to the class-I pyridoxal-phosphate-dependent aminotransferase family. Alanine aminotransferase subfamily.</text>
</comment>
<dbReference type="PANTHER" id="PTHR11751:SF29">
    <property type="entry name" value="ALANINE TRANSAMINASE"/>
    <property type="match status" value="1"/>
</dbReference>
<dbReference type="Gene3D" id="3.40.640.10">
    <property type="entry name" value="Type I PLP-dependent aspartate aminotransferase-like (Major domain)"/>
    <property type="match status" value="1"/>
</dbReference>
<keyword evidence="3" id="KW-0032">Aminotransferase</keyword>
<organism evidence="11 12">
    <name type="scientific">Candida boidinii</name>
    <name type="common">Yeast</name>
    <dbReference type="NCBI Taxonomy" id="5477"/>
    <lineage>
        <taxon>Eukaryota</taxon>
        <taxon>Fungi</taxon>
        <taxon>Dikarya</taxon>
        <taxon>Ascomycota</taxon>
        <taxon>Saccharomycotina</taxon>
        <taxon>Pichiomycetes</taxon>
        <taxon>Pichiales</taxon>
        <taxon>Pichiaceae</taxon>
        <taxon>Ogataea</taxon>
        <taxon>Ogataea/Candida clade</taxon>
    </lineage>
</organism>
<evidence type="ECO:0000256" key="1">
    <source>
        <dbReference type="ARBA" id="ARBA00001933"/>
    </source>
</evidence>
<dbReference type="InterPro" id="IPR015424">
    <property type="entry name" value="PyrdxlP-dep_Trfase"/>
</dbReference>
<keyword evidence="4" id="KW-0808">Transferase</keyword>
<gene>
    <name evidence="11" type="ORF">Cboi02_000010600</name>
</gene>
<evidence type="ECO:0000256" key="2">
    <source>
        <dbReference type="ARBA" id="ARBA00011738"/>
    </source>
</evidence>
<dbReference type="GO" id="GO:0008483">
    <property type="term" value="F:transaminase activity"/>
    <property type="evidence" value="ECO:0007669"/>
    <property type="project" value="UniProtKB-KW"/>
</dbReference>
<evidence type="ECO:0000256" key="5">
    <source>
        <dbReference type="ARBA" id="ARBA00022898"/>
    </source>
</evidence>
<evidence type="ECO:0000313" key="11">
    <source>
        <dbReference type="EMBL" id="GME66649.1"/>
    </source>
</evidence>
<comment type="subunit">
    <text evidence="2">Homodimer.</text>
</comment>
<sequence length="504" mass="55559">MSPVKSQEEMSSILKDHVAKTTFKPAAKLVASQLNPHALNAKYAVRGRIPTKAEELRTKLASESHSLPFNKIINANIGNPQQLDQKPITFYRQILSILQYPTILENPFIDKIFPADIIERSKFLLKNIGSVGAYSHSQGIPYVRKSVAEFITKRDGYKADPNDVFLTTGASTAVSYLLGLLSLGPNTGFLIPIPQYPLYTATLALNNSTALPYYLQEEDDWSIDSTKLRQIIIDSKAKGVEPRCLVVINPGNPTGAILKPEGIADLLGVAAEFGLVVIADEVYQENIFKGEFVSVKKVLRQLQELDTTGLYKDVQLASLHSTSKGVSGECGQRGGYMELVGFDQSVRDQVIKIASISLCPVVTGQALVELMINPPRPEEESFTLYNEETSSIHNALEARAAKLYNTFNEMEGVTCQEPEGAMYCFPNLSLSKKVIAAAEKEGMEADEFYCNALLENTGICAVPGSGFGQAEGTWHVRTTFLAPGTEWIDQWKAFHAKFMDQYRD</sequence>
<dbReference type="EMBL" id="BSXN01000016">
    <property type="protein sequence ID" value="GME66649.1"/>
    <property type="molecule type" value="Genomic_DNA"/>
</dbReference>
<dbReference type="FunFam" id="3.90.1150.10:FF:000010">
    <property type="entry name" value="Alanine aminotransferase 2"/>
    <property type="match status" value="1"/>
</dbReference>
<dbReference type="PANTHER" id="PTHR11751">
    <property type="entry name" value="ALANINE AMINOTRANSFERASE"/>
    <property type="match status" value="1"/>
</dbReference>
<keyword evidence="5" id="KW-0663">Pyridoxal phosphate</keyword>
<keyword evidence="12" id="KW-1185">Reference proteome</keyword>
<evidence type="ECO:0000256" key="9">
    <source>
        <dbReference type="ARBA" id="ARBA00080525"/>
    </source>
</evidence>
<proteinExistence type="inferred from homology"/>
<dbReference type="GO" id="GO:0030170">
    <property type="term" value="F:pyridoxal phosphate binding"/>
    <property type="evidence" value="ECO:0007669"/>
    <property type="project" value="InterPro"/>
</dbReference>
<evidence type="ECO:0000256" key="8">
    <source>
        <dbReference type="ARBA" id="ARBA00078532"/>
    </source>
</evidence>
<dbReference type="AlphaFoldDB" id="A0A9W6WDN3"/>
<evidence type="ECO:0000256" key="3">
    <source>
        <dbReference type="ARBA" id="ARBA00022576"/>
    </source>
</evidence>
<name>A0A9W6WDN3_CANBO</name>
<comment type="caution">
    <text evidence="11">The sequence shown here is derived from an EMBL/GenBank/DDBJ whole genome shotgun (WGS) entry which is preliminary data.</text>
</comment>
<dbReference type="InterPro" id="IPR015422">
    <property type="entry name" value="PyrdxlP-dep_Trfase_small"/>
</dbReference>
<evidence type="ECO:0000259" key="10">
    <source>
        <dbReference type="Pfam" id="PF00155"/>
    </source>
</evidence>
<protein>
    <recommendedName>
        <fullName evidence="7">Glutamate pyruvate transaminase</fullName>
    </recommendedName>
    <alternativeName>
        <fullName evidence="8">Glutamic--alanine transaminase</fullName>
    </alternativeName>
    <alternativeName>
        <fullName evidence="9">Glutamic--pyruvic transaminase</fullName>
    </alternativeName>
</protein>
<accession>A0A9W6WDN3</accession>
<dbReference type="FunFam" id="3.40.640.10:FF:000012">
    <property type="entry name" value="alanine aminotransferase 2"/>
    <property type="match status" value="1"/>
</dbReference>
<evidence type="ECO:0000256" key="6">
    <source>
        <dbReference type="ARBA" id="ARBA00025785"/>
    </source>
</evidence>
<comment type="cofactor">
    <cofactor evidence="1">
        <name>pyridoxal 5'-phosphate</name>
        <dbReference type="ChEBI" id="CHEBI:597326"/>
    </cofactor>
</comment>
<dbReference type="InterPro" id="IPR004839">
    <property type="entry name" value="Aminotransferase_I/II_large"/>
</dbReference>
<evidence type="ECO:0000313" key="12">
    <source>
        <dbReference type="Proteomes" id="UP001165120"/>
    </source>
</evidence>
<reference evidence="11" key="1">
    <citation type="submission" date="2023-04" db="EMBL/GenBank/DDBJ databases">
        <title>Candida boidinii NBRC 10035.</title>
        <authorList>
            <person name="Ichikawa N."/>
            <person name="Sato H."/>
            <person name="Tonouchi N."/>
        </authorList>
    </citation>
    <scope>NUCLEOTIDE SEQUENCE</scope>
    <source>
        <strain evidence="11">NBRC 10035</strain>
    </source>
</reference>
<feature type="domain" description="Aminotransferase class I/classII large" evidence="10">
    <location>
        <begin position="125"/>
        <end position="485"/>
    </location>
</feature>
<dbReference type="Gene3D" id="3.90.1150.10">
    <property type="entry name" value="Aspartate Aminotransferase, domain 1"/>
    <property type="match status" value="1"/>
</dbReference>
<evidence type="ECO:0000256" key="7">
    <source>
        <dbReference type="ARBA" id="ARBA00077894"/>
    </source>
</evidence>
<dbReference type="Proteomes" id="UP001165120">
    <property type="component" value="Unassembled WGS sequence"/>
</dbReference>
<dbReference type="Pfam" id="PF00155">
    <property type="entry name" value="Aminotran_1_2"/>
    <property type="match status" value="1"/>
</dbReference>
<dbReference type="InterPro" id="IPR015421">
    <property type="entry name" value="PyrdxlP-dep_Trfase_major"/>
</dbReference>
<dbReference type="FunFam" id="1.10.287.1970:FF:000001">
    <property type="entry name" value="Alanine aminotransferase 2"/>
    <property type="match status" value="1"/>
</dbReference>
<evidence type="ECO:0000256" key="4">
    <source>
        <dbReference type="ARBA" id="ARBA00022679"/>
    </source>
</evidence>
<dbReference type="Gene3D" id="1.10.287.1970">
    <property type="match status" value="1"/>
</dbReference>
<dbReference type="SUPFAM" id="SSF53383">
    <property type="entry name" value="PLP-dependent transferases"/>
    <property type="match status" value="1"/>
</dbReference>
<dbReference type="CDD" id="cd00609">
    <property type="entry name" value="AAT_like"/>
    <property type="match status" value="1"/>
</dbReference>
<dbReference type="InterPro" id="IPR045088">
    <property type="entry name" value="ALAT1/2-like"/>
</dbReference>